<keyword evidence="3" id="KW-1185">Reference proteome</keyword>
<evidence type="ECO:0000313" key="3">
    <source>
        <dbReference type="Proteomes" id="UP000694843"/>
    </source>
</evidence>
<feature type="region of interest" description="Disordered" evidence="1">
    <location>
        <begin position="136"/>
        <end position="182"/>
    </location>
</feature>
<keyword evidence="2" id="KW-0732">Signal</keyword>
<feature type="chain" id="PRO_5034358998" evidence="2">
    <location>
        <begin position="19"/>
        <end position="182"/>
    </location>
</feature>
<reference evidence="4" key="1">
    <citation type="submission" date="2025-08" db="UniProtKB">
        <authorList>
            <consortium name="RefSeq"/>
        </authorList>
    </citation>
    <scope>IDENTIFICATION</scope>
    <source>
        <tissue evidence="4">Whole organism</tissue>
    </source>
</reference>
<proteinExistence type="predicted"/>
<feature type="signal peptide" evidence="2">
    <location>
        <begin position="1"/>
        <end position="18"/>
    </location>
</feature>
<sequence length="182" mass="19546">MKFAVALLLCALVAAATGEYQWFREVLPVFYSSCRDARLSSGQTISINSQAIQCTRVLCSEQLPTSLSINCVFTYLCLKHNTISTCTTQKSLSTSTGMARLYSLLPYRCSVTCAREIPPIETAVAATTVTTTVPTTTTAMPTTTTEVPTTTTEVPTTATEVPTTTTEVPTTTEAFPQTNAGY</sequence>
<dbReference type="RefSeq" id="XP_018010450.1">
    <property type="nucleotide sequence ID" value="XM_018154961.1"/>
</dbReference>
<evidence type="ECO:0000256" key="2">
    <source>
        <dbReference type="SAM" id="SignalP"/>
    </source>
</evidence>
<organism evidence="3 4">
    <name type="scientific">Hyalella azteca</name>
    <name type="common">Amphipod</name>
    <dbReference type="NCBI Taxonomy" id="294128"/>
    <lineage>
        <taxon>Eukaryota</taxon>
        <taxon>Metazoa</taxon>
        <taxon>Ecdysozoa</taxon>
        <taxon>Arthropoda</taxon>
        <taxon>Crustacea</taxon>
        <taxon>Multicrustacea</taxon>
        <taxon>Malacostraca</taxon>
        <taxon>Eumalacostraca</taxon>
        <taxon>Peracarida</taxon>
        <taxon>Amphipoda</taxon>
        <taxon>Senticaudata</taxon>
        <taxon>Talitrida</taxon>
        <taxon>Talitroidea</taxon>
        <taxon>Hyalellidae</taxon>
        <taxon>Hyalella</taxon>
    </lineage>
</organism>
<protein>
    <submittedName>
        <fullName evidence="4">Hepatitis A virus cellular receptor 1</fullName>
    </submittedName>
</protein>
<accession>A0A8B7NA39</accession>
<dbReference type="GeneID" id="108667864"/>
<dbReference type="AlphaFoldDB" id="A0A8B7NA39"/>
<name>A0A8B7NA39_HYAAZ</name>
<keyword evidence="4" id="KW-0675">Receptor</keyword>
<evidence type="ECO:0000256" key="1">
    <source>
        <dbReference type="SAM" id="MobiDB-lite"/>
    </source>
</evidence>
<dbReference type="KEGG" id="hazt:108667864"/>
<gene>
    <name evidence="4" type="primary">LOC108667864</name>
</gene>
<evidence type="ECO:0000313" key="4">
    <source>
        <dbReference type="RefSeq" id="XP_018010450.1"/>
    </source>
</evidence>
<dbReference type="Proteomes" id="UP000694843">
    <property type="component" value="Unplaced"/>
</dbReference>
<feature type="compositionally biased region" description="Low complexity" evidence="1">
    <location>
        <begin position="136"/>
        <end position="174"/>
    </location>
</feature>